<dbReference type="InterPro" id="IPR011051">
    <property type="entry name" value="RmlC_Cupin_sf"/>
</dbReference>
<evidence type="ECO:0000256" key="1">
    <source>
        <dbReference type="ARBA" id="ARBA00023015"/>
    </source>
</evidence>
<dbReference type="SMART" id="SM00342">
    <property type="entry name" value="HTH_ARAC"/>
    <property type="match status" value="1"/>
</dbReference>
<keyword evidence="2" id="KW-0238">DNA-binding</keyword>
<dbReference type="SUPFAM" id="SSF46689">
    <property type="entry name" value="Homeodomain-like"/>
    <property type="match status" value="2"/>
</dbReference>
<dbReference type="RefSeq" id="WP_303276603.1">
    <property type="nucleotide sequence ID" value="NZ_JAUOEK010000056.1"/>
</dbReference>
<keyword evidence="6" id="KW-1185">Reference proteome</keyword>
<dbReference type="InterPro" id="IPR009057">
    <property type="entry name" value="Homeodomain-like_sf"/>
</dbReference>
<dbReference type="InterPro" id="IPR014710">
    <property type="entry name" value="RmlC-like_jellyroll"/>
</dbReference>
<dbReference type="PROSITE" id="PS01124">
    <property type="entry name" value="HTH_ARAC_FAMILY_2"/>
    <property type="match status" value="1"/>
</dbReference>
<dbReference type="PANTHER" id="PTHR43280:SF27">
    <property type="entry name" value="TRANSCRIPTIONAL REGULATOR MTLR"/>
    <property type="match status" value="1"/>
</dbReference>
<organism evidence="5 6">
    <name type="scientific">Flavivirga aquimarina</name>
    <dbReference type="NCBI Taxonomy" id="2027862"/>
    <lineage>
        <taxon>Bacteria</taxon>
        <taxon>Pseudomonadati</taxon>
        <taxon>Bacteroidota</taxon>
        <taxon>Flavobacteriia</taxon>
        <taxon>Flavobacteriales</taxon>
        <taxon>Flavobacteriaceae</taxon>
        <taxon>Flavivirga</taxon>
    </lineage>
</organism>
<evidence type="ECO:0000256" key="3">
    <source>
        <dbReference type="ARBA" id="ARBA00023163"/>
    </source>
</evidence>
<dbReference type="Gene3D" id="1.10.10.60">
    <property type="entry name" value="Homeodomain-like"/>
    <property type="match status" value="2"/>
</dbReference>
<dbReference type="PROSITE" id="PS00041">
    <property type="entry name" value="HTH_ARAC_FAMILY_1"/>
    <property type="match status" value="1"/>
</dbReference>
<dbReference type="SUPFAM" id="SSF51182">
    <property type="entry name" value="RmlC-like cupins"/>
    <property type="match status" value="1"/>
</dbReference>
<protein>
    <submittedName>
        <fullName evidence="5">AraC family transcriptional regulator</fullName>
    </submittedName>
</protein>
<gene>
    <name evidence="5" type="ORF">Q4Q35_03790</name>
</gene>
<keyword evidence="3" id="KW-0804">Transcription</keyword>
<keyword evidence="1" id="KW-0805">Transcription regulation</keyword>
<accession>A0ABT8W765</accession>
<comment type="caution">
    <text evidence="5">The sequence shown here is derived from an EMBL/GenBank/DDBJ whole genome shotgun (WGS) entry which is preliminary data.</text>
</comment>
<evidence type="ECO:0000259" key="4">
    <source>
        <dbReference type="PROSITE" id="PS01124"/>
    </source>
</evidence>
<reference evidence="5" key="1">
    <citation type="submission" date="2023-07" db="EMBL/GenBank/DDBJ databases">
        <title>Two novel species in the genus Flavivirga.</title>
        <authorList>
            <person name="Kwon K."/>
        </authorList>
    </citation>
    <scope>NUCLEOTIDE SEQUENCE</scope>
    <source>
        <strain evidence="5">KCTC 52353</strain>
    </source>
</reference>
<evidence type="ECO:0000256" key="2">
    <source>
        <dbReference type="ARBA" id="ARBA00023125"/>
    </source>
</evidence>
<sequence>MKLHLLDKTIFDNTSFSIGENSYAHFLKLWHYHPELELVVILKSTGTRFIGDSIEKFEEGEIILIGKNLPHKWLNDSNYFSKTSKLQAKAIAIHFAENFLGDIFNRAPEMNSISALIERASRGIRFIGVNKALKDKIINLNNNTAFNRTIKFIEILYELSNHKNYTLLASQGFISQSNKFTNKGLDKMYDYIFDNFKNDISAKNVAEVICMNPSAFSRFFKRIQRKTFSQYLAEIRIGYACKLLLEDKFNIAAVCYESGFDNISNFNRQFKRIMKTTPSSYIKEYNA</sequence>
<dbReference type="Gene3D" id="2.60.120.10">
    <property type="entry name" value="Jelly Rolls"/>
    <property type="match status" value="1"/>
</dbReference>
<dbReference type="PANTHER" id="PTHR43280">
    <property type="entry name" value="ARAC-FAMILY TRANSCRIPTIONAL REGULATOR"/>
    <property type="match status" value="1"/>
</dbReference>
<dbReference type="Pfam" id="PF12833">
    <property type="entry name" value="HTH_18"/>
    <property type="match status" value="1"/>
</dbReference>
<name>A0ABT8W765_9FLAO</name>
<dbReference type="InterPro" id="IPR018060">
    <property type="entry name" value="HTH_AraC"/>
</dbReference>
<feature type="domain" description="HTH araC/xylS-type" evidence="4">
    <location>
        <begin position="186"/>
        <end position="284"/>
    </location>
</feature>
<evidence type="ECO:0000313" key="6">
    <source>
        <dbReference type="Proteomes" id="UP001176883"/>
    </source>
</evidence>
<proteinExistence type="predicted"/>
<dbReference type="EMBL" id="JAUOEK010000056">
    <property type="protein sequence ID" value="MDO5968919.1"/>
    <property type="molecule type" value="Genomic_DNA"/>
</dbReference>
<dbReference type="Proteomes" id="UP001176883">
    <property type="component" value="Unassembled WGS sequence"/>
</dbReference>
<evidence type="ECO:0000313" key="5">
    <source>
        <dbReference type="EMBL" id="MDO5968919.1"/>
    </source>
</evidence>
<dbReference type="CDD" id="cd06976">
    <property type="entry name" value="cupin_MtlR-like_N"/>
    <property type="match status" value="1"/>
</dbReference>
<dbReference type="InterPro" id="IPR018062">
    <property type="entry name" value="HTH_AraC-typ_CS"/>
</dbReference>